<reference evidence="1 2" key="1">
    <citation type="submission" date="2014-04" db="EMBL/GenBank/DDBJ databases">
        <authorList>
            <consortium name="DOE Joint Genome Institute"/>
            <person name="Kuo A."/>
            <person name="Girlanda M."/>
            <person name="Perotto S."/>
            <person name="Kohler A."/>
            <person name="Nagy L.G."/>
            <person name="Floudas D."/>
            <person name="Copeland A."/>
            <person name="Barry K.W."/>
            <person name="Cichocki N."/>
            <person name="Veneault-Fourrey C."/>
            <person name="LaButti K."/>
            <person name="Lindquist E.A."/>
            <person name="Lipzen A."/>
            <person name="Lundell T."/>
            <person name="Morin E."/>
            <person name="Murat C."/>
            <person name="Sun H."/>
            <person name="Tunlid A."/>
            <person name="Henrissat B."/>
            <person name="Grigoriev I.V."/>
            <person name="Hibbett D.S."/>
            <person name="Martin F."/>
            <person name="Nordberg H.P."/>
            <person name="Cantor M.N."/>
            <person name="Hua S.X."/>
        </authorList>
    </citation>
    <scope>NUCLEOTIDE SEQUENCE [LARGE SCALE GENOMIC DNA]</scope>
    <source>
        <strain evidence="1 2">MUT 4182</strain>
    </source>
</reference>
<protein>
    <submittedName>
        <fullName evidence="1">Uncharacterized protein</fullName>
    </submittedName>
</protein>
<accession>A0A0C3QPU7</accession>
<name>A0A0C3QPU7_9AGAM</name>
<reference evidence="2" key="2">
    <citation type="submission" date="2015-01" db="EMBL/GenBank/DDBJ databases">
        <title>Evolutionary Origins and Diversification of the Mycorrhizal Mutualists.</title>
        <authorList>
            <consortium name="DOE Joint Genome Institute"/>
            <consortium name="Mycorrhizal Genomics Consortium"/>
            <person name="Kohler A."/>
            <person name="Kuo A."/>
            <person name="Nagy L.G."/>
            <person name="Floudas D."/>
            <person name="Copeland A."/>
            <person name="Barry K.W."/>
            <person name="Cichocki N."/>
            <person name="Veneault-Fourrey C."/>
            <person name="LaButti K."/>
            <person name="Lindquist E.A."/>
            <person name="Lipzen A."/>
            <person name="Lundell T."/>
            <person name="Morin E."/>
            <person name="Murat C."/>
            <person name="Riley R."/>
            <person name="Ohm R."/>
            <person name="Sun H."/>
            <person name="Tunlid A."/>
            <person name="Henrissat B."/>
            <person name="Grigoriev I.V."/>
            <person name="Hibbett D.S."/>
            <person name="Martin F."/>
        </authorList>
    </citation>
    <scope>NUCLEOTIDE SEQUENCE [LARGE SCALE GENOMIC DNA]</scope>
    <source>
        <strain evidence="2">MUT 4182</strain>
    </source>
</reference>
<sequence length="105" mass="11694">MSLLCHLARYQLVISTIYRLLEPPDGPVIQSILWILILSSPIHVASAPTGPVRVHPVKGMFTLSLTQYDAPGTSYTLGWLLRVGNGVRFVRWTWVIVRAVLAQTV</sequence>
<dbReference type="AlphaFoldDB" id="A0A0C3QPU7"/>
<keyword evidence="2" id="KW-1185">Reference proteome</keyword>
<proteinExistence type="predicted"/>
<evidence type="ECO:0000313" key="2">
    <source>
        <dbReference type="Proteomes" id="UP000054248"/>
    </source>
</evidence>
<dbReference type="EMBL" id="KN822983">
    <property type="protein sequence ID" value="KIO29439.1"/>
    <property type="molecule type" value="Genomic_DNA"/>
</dbReference>
<gene>
    <name evidence="1" type="ORF">M407DRAFT_21501</name>
</gene>
<evidence type="ECO:0000313" key="1">
    <source>
        <dbReference type="EMBL" id="KIO29439.1"/>
    </source>
</evidence>
<organism evidence="1 2">
    <name type="scientific">Tulasnella calospora MUT 4182</name>
    <dbReference type="NCBI Taxonomy" id="1051891"/>
    <lineage>
        <taxon>Eukaryota</taxon>
        <taxon>Fungi</taxon>
        <taxon>Dikarya</taxon>
        <taxon>Basidiomycota</taxon>
        <taxon>Agaricomycotina</taxon>
        <taxon>Agaricomycetes</taxon>
        <taxon>Cantharellales</taxon>
        <taxon>Tulasnellaceae</taxon>
        <taxon>Tulasnella</taxon>
    </lineage>
</organism>
<dbReference type="HOGENOM" id="CLU_2238609_0_0_1"/>
<dbReference type="Proteomes" id="UP000054248">
    <property type="component" value="Unassembled WGS sequence"/>
</dbReference>